<dbReference type="EMBL" id="MLAK01001314">
    <property type="protein sequence ID" value="OHS94517.1"/>
    <property type="molecule type" value="Genomic_DNA"/>
</dbReference>
<evidence type="ECO:0000256" key="2">
    <source>
        <dbReference type="ARBA" id="ARBA00023043"/>
    </source>
</evidence>
<dbReference type="PANTHER" id="PTHR24198:SF165">
    <property type="entry name" value="ANKYRIN REPEAT-CONTAINING PROTEIN-RELATED"/>
    <property type="match status" value="1"/>
</dbReference>
<name>A0A1J4JAQ9_9EUKA</name>
<accession>A0A1J4JAQ9</accession>
<dbReference type="Pfam" id="PF12796">
    <property type="entry name" value="Ank_2"/>
    <property type="match status" value="1"/>
</dbReference>
<dbReference type="RefSeq" id="XP_068347654.1">
    <property type="nucleotide sequence ID" value="XM_068512580.1"/>
</dbReference>
<keyword evidence="4" id="KW-1185">Reference proteome</keyword>
<dbReference type="SMART" id="SM00248">
    <property type="entry name" value="ANK"/>
    <property type="match status" value="6"/>
</dbReference>
<sequence>MSLRLSNIGNHILHIVCKNGWNDMLLKIIDILSAKSNLSLNITNSKQESLLHFAAYSNSLDVVETILHSKYFRKSKYDQDNNTNNLNAAHYACKRKNNNSDILKLLYTNGINFDQLTKNGKNILHYACKSCNKDQIEYILSIRENMVFTKDGNVFIIIYGKTPLEYDKDGNILMDDKMKSKPFLHDAVKKRNLSFAQYLIKNGFSGNNRDINGNTPIMELCKSCLGCGYTNILNFLLPISDLSLKNNDKSIIEMCADAKNYSALEPILQYEQNNDILDVNQINNIIQSYSDNPQLITILTKFLP</sequence>
<proteinExistence type="predicted"/>
<gene>
    <name evidence="3" type="ORF">TRFO_39333</name>
</gene>
<dbReference type="Proteomes" id="UP000179807">
    <property type="component" value="Unassembled WGS sequence"/>
</dbReference>
<dbReference type="Pfam" id="PF13637">
    <property type="entry name" value="Ank_4"/>
    <property type="match status" value="1"/>
</dbReference>
<dbReference type="InterPro" id="IPR002110">
    <property type="entry name" value="Ankyrin_rpt"/>
</dbReference>
<dbReference type="GeneID" id="94847284"/>
<organism evidence="3 4">
    <name type="scientific">Tritrichomonas foetus</name>
    <dbReference type="NCBI Taxonomy" id="1144522"/>
    <lineage>
        <taxon>Eukaryota</taxon>
        <taxon>Metamonada</taxon>
        <taxon>Parabasalia</taxon>
        <taxon>Tritrichomonadida</taxon>
        <taxon>Tritrichomonadidae</taxon>
        <taxon>Tritrichomonas</taxon>
    </lineage>
</organism>
<dbReference type="AlphaFoldDB" id="A0A1J4JAQ9"/>
<evidence type="ECO:0000313" key="3">
    <source>
        <dbReference type="EMBL" id="OHS94517.1"/>
    </source>
</evidence>
<comment type="caution">
    <text evidence="3">The sequence shown here is derived from an EMBL/GenBank/DDBJ whole genome shotgun (WGS) entry which is preliminary data.</text>
</comment>
<dbReference type="VEuPathDB" id="TrichDB:TRFO_39333"/>
<keyword evidence="1" id="KW-0677">Repeat</keyword>
<dbReference type="PANTHER" id="PTHR24198">
    <property type="entry name" value="ANKYRIN REPEAT AND PROTEIN KINASE DOMAIN-CONTAINING PROTEIN"/>
    <property type="match status" value="1"/>
</dbReference>
<keyword evidence="2" id="KW-0040">ANK repeat</keyword>
<dbReference type="Gene3D" id="1.25.40.20">
    <property type="entry name" value="Ankyrin repeat-containing domain"/>
    <property type="match status" value="3"/>
</dbReference>
<dbReference type="InterPro" id="IPR036770">
    <property type="entry name" value="Ankyrin_rpt-contain_sf"/>
</dbReference>
<reference evidence="3" key="1">
    <citation type="submission" date="2016-10" db="EMBL/GenBank/DDBJ databases">
        <authorList>
            <person name="Benchimol M."/>
            <person name="Almeida L.G."/>
            <person name="Vasconcelos A.T."/>
            <person name="Perreira-Neves A."/>
            <person name="Rosa I.A."/>
            <person name="Tasca T."/>
            <person name="Bogo M.R."/>
            <person name="de Souza W."/>
        </authorList>
    </citation>
    <scope>NUCLEOTIDE SEQUENCE [LARGE SCALE GENOMIC DNA]</scope>
    <source>
        <strain evidence="3">K</strain>
    </source>
</reference>
<dbReference type="SUPFAM" id="SSF48403">
    <property type="entry name" value="Ankyrin repeat"/>
    <property type="match status" value="1"/>
</dbReference>
<evidence type="ECO:0000256" key="1">
    <source>
        <dbReference type="ARBA" id="ARBA00022737"/>
    </source>
</evidence>
<protein>
    <submittedName>
        <fullName evidence="3">Uncharacterized protein</fullName>
    </submittedName>
</protein>
<evidence type="ECO:0000313" key="4">
    <source>
        <dbReference type="Proteomes" id="UP000179807"/>
    </source>
</evidence>